<accession>A0ABW2ZIX3</accession>
<dbReference type="RefSeq" id="WP_377143870.1">
    <property type="nucleotide sequence ID" value="NZ_JBHTIA010000012.1"/>
</dbReference>
<gene>
    <name evidence="1" type="ORF">ACFQZI_15080</name>
</gene>
<name>A0ABW2ZIX3_9SPHI</name>
<evidence type="ECO:0000313" key="1">
    <source>
        <dbReference type="EMBL" id="MFD0766184.1"/>
    </source>
</evidence>
<reference evidence="2" key="1">
    <citation type="journal article" date="2019" name="Int. J. Syst. Evol. Microbiol.">
        <title>The Global Catalogue of Microorganisms (GCM) 10K type strain sequencing project: providing services to taxonomists for standard genome sequencing and annotation.</title>
        <authorList>
            <consortium name="The Broad Institute Genomics Platform"/>
            <consortium name="The Broad Institute Genome Sequencing Center for Infectious Disease"/>
            <person name="Wu L."/>
            <person name="Ma J."/>
        </authorList>
    </citation>
    <scope>NUCLEOTIDE SEQUENCE [LARGE SCALE GENOMIC DNA]</scope>
    <source>
        <strain evidence="2">CCUG 60742</strain>
    </source>
</reference>
<dbReference type="EMBL" id="JBHTIA010000012">
    <property type="protein sequence ID" value="MFD0766184.1"/>
    <property type="molecule type" value="Genomic_DNA"/>
</dbReference>
<protein>
    <recommendedName>
        <fullName evidence="3">Lipoprotein</fullName>
    </recommendedName>
</protein>
<comment type="caution">
    <text evidence="1">The sequence shown here is derived from an EMBL/GenBank/DDBJ whole genome shotgun (WGS) entry which is preliminary data.</text>
</comment>
<dbReference type="PROSITE" id="PS51257">
    <property type="entry name" value="PROKAR_LIPOPROTEIN"/>
    <property type="match status" value="1"/>
</dbReference>
<evidence type="ECO:0008006" key="3">
    <source>
        <dbReference type="Google" id="ProtNLM"/>
    </source>
</evidence>
<proteinExistence type="predicted"/>
<sequence length="45" mass="4861">MKKVKYILAVAMLTVGLTSCGLFKKDCNCPHFGNIKSTAQKAMAV</sequence>
<keyword evidence="2" id="KW-1185">Reference proteome</keyword>
<evidence type="ECO:0000313" key="2">
    <source>
        <dbReference type="Proteomes" id="UP001597073"/>
    </source>
</evidence>
<organism evidence="1 2">
    <name type="scientific">Mucilaginibacter lutimaris</name>
    <dbReference type="NCBI Taxonomy" id="931629"/>
    <lineage>
        <taxon>Bacteria</taxon>
        <taxon>Pseudomonadati</taxon>
        <taxon>Bacteroidota</taxon>
        <taxon>Sphingobacteriia</taxon>
        <taxon>Sphingobacteriales</taxon>
        <taxon>Sphingobacteriaceae</taxon>
        <taxon>Mucilaginibacter</taxon>
    </lineage>
</organism>
<dbReference type="Proteomes" id="UP001597073">
    <property type="component" value="Unassembled WGS sequence"/>
</dbReference>